<dbReference type="InterPro" id="IPR001611">
    <property type="entry name" value="Leu-rich_rpt"/>
</dbReference>
<dbReference type="InterPro" id="IPR041966">
    <property type="entry name" value="LOTUS-like"/>
</dbReference>
<dbReference type="GO" id="GO:0003723">
    <property type="term" value="F:RNA binding"/>
    <property type="evidence" value="ECO:0007669"/>
    <property type="project" value="UniProtKB-KW"/>
</dbReference>
<dbReference type="InterPro" id="IPR035979">
    <property type="entry name" value="RBD_domain_sf"/>
</dbReference>
<feature type="compositionally biased region" description="Low complexity" evidence="3">
    <location>
        <begin position="48"/>
        <end position="62"/>
    </location>
</feature>
<dbReference type="EMBL" id="GEDC01000672">
    <property type="protein sequence ID" value="JAS36626.1"/>
    <property type="molecule type" value="Transcribed_RNA"/>
</dbReference>
<dbReference type="CDD" id="cd10910">
    <property type="entry name" value="PIN_limkain_b1_N_like"/>
    <property type="match status" value="1"/>
</dbReference>
<dbReference type="SUPFAM" id="SSF54928">
    <property type="entry name" value="RNA-binding domain, RBD"/>
    <property type="match status" value="1"/>
</dbReference>
<dbReference type="PROSITE" id="PS51644">
    <property type="entry name" value="HTH_OST"/>
    <property type="match status" value="2"/>
</dbReference>
<keyword evidence="2" id="KW-0694">RNA-binding</keyword>
<feature type="region of interest" description="Disordered" evidence="3">
    <location>
        <begin position="44"/>
        <end position="82"/>
    </location>
</feature>
<keyword evidence="1" id="KW-0677">Repeat</keyword>
<dbReference type="InterPro" id="IPR034189">
    <property type="entry name" value="MARF1_RRM1"/>
</dbReference>
<dbReference type="PROSITE" id="PS51450">
    <property type="entry name" value="LRR"/>
    <property type="match status" value="1"/>
</dbReference>
<evidence type="ECO:0000256" key="2">
    <source>
        <dbReference type="ARBA" id="ARBA00022884"/>
    </source>
</evidence>
<name>A0A1B6EFA1_9HEMI</name>
<dbReference type="PANTHER" id="PTHR14379">
    <property type="entry name" value="LIMKAIN B LKAP"/>
    <property type="match status" value="1"/>
</dbReference>
<dbReference type="Gene3D" id="3.30.70.330">
    <property type="match status" value="1"/>
</dbReference>
<dbReference type="InterPro" id="IPR024768">
    <property type="entry name" value="Marf1"/>
</dbReference>
<dbReference type="GO" id="GO:0010468">
    <property type="term" value="P:regulation of gene expression"/>
    <property type="evidence" value="ECO:0007669"/>
    <property type="project" value="InterPro"/>
</dbReference>
<sequence length="1296" mass="146275">MQPDLTTVYHSKGYNGCLLESNMSGFKVPLQPKVMLPIQQHFSDVETTSDSQSDASTKDSSSFARRNPVHPMRGYQSDESSLRNVPPPIGVFWDIENCQIPRGRSAVTVAQAIRDEFFCGYREVEFVVVCDVKKETPQVVQDLDDAQVNIIHVEAKSKNAADEKLRQSIRKFADIHKSPSAVILISGDVNFAPDLNYLRRSKNIHVILIHNDHCADCLTICANEHYSFSSLVSKLPYRSITKCSNQPSEVLVTNLPIGQEHGRVRRLLKRLAENCGGKVGKITIDNTTRIRFPTSESAARAQKRMNGENVLGSIIVVGNPIKLLAGTSLKSNSADVISNNEHHPYNNERLVQNHLSSKYSWENNIQQSQISSKAALSPMQQLGNIQLRLFGNTSSGHLSNTNNWLSQPHQIRLEENHLIKSKSSSEINHCRAILGAHTLNGGLNGCVQTPVALNFQKSLNTTLPTTQNNFQHGNQLDTIMDSKNINSPHSRSMDFPTYANKLCYLQVTCLDMSLKPLQFKKALISELKDKFLILHILTGYLTDGTLSASIKLPNMQDVIKAKNHLKQNLKWISIKSLPIRSQVIAILSEVPGYSLPLSKFVEIYQIRYCSTLDTSNLNLLSDICNIGESVKSGGPVISLNIASKEQKNTCGGCLSSNLSGSSLPKVKLRLSEFSRNLKQLLLTHNNIVPLSNLLQCYEANFGQIIVKHDGVPLEYMIMWSPGVKLDQNLKAVQIPEKESSKDKRKLGPEVFNFSNDLIELIRAQPRCQLLFKQLIELCYNHFGEECIQNSGFSKLKDLMLDLSDYIQVIGSDYNQVAVLTPEIQRNYFSEVLRQILRNTPNKQFKLPEFEMLHERLLGIKFDPVCYGLCYLEDLLTQFDGSLINVTGSGPSYVVSLQENNEMTKKNILRFESEVLELLSLSPDYRLEFSKFIGAYYQHFKRNCKISDYGFTRLAPLLNSMSHIVKIEDIGNIRYIVLTIEKKIYVVGQQILHLLKGFKSPPQLPVCMLTIKFHDNYGYTLKPESFGCVSVFHLLEKLSPKFEICNIDGLAVLTLPNQHLQNLSLQVRKILMEQPNAKMTLTNFQKIYQRLYNCDCNLETLEISLADIVKVRQDKSKEIIIQLTSLQLFSRDVYMLLTKSGGRLTLGSFETSYMRMFGTAIQPKLYGFQSVFTLLQAIPETVEIKGKGNKQILILNKELYAAGINLSFKQERERSTGSDCSIEMPGRVEINIKINESPKDFVPPNPKECPRPLFPPKVTEEIWDTENNQEKSNALVSANNIRKIRLAAQFQTPIQFK</sequence>
<dbReference type="Pfam" id="PF01936">
    <property type="entry name" value="NYN"/>
    <property type="match status" value="1"/>
</dbReference>
<protein>
    <recommendedName>
        <fullName evidence="4">HTH OST-type domain-containing protein</fullName>
    </recommendedName>
</protein>
<feature type="domain" description="HTH OST-type" evidence="4">
    <location>
        <begin position="1124"/>
        <end position="1197"/>
    </location>
</feature>
<evidence type="ECO:0000313" key="5">
    <source>
        <dbReference type="EMBL" id="JAS36626.1"/>
    </source>
</evidence>
<dbReference type="InterPro" id="IPR025605">
    <property type="entry name" value="OST-HTH/LOTUS_dom"/>
</dbReference>
<evidence type="ECO:0000256" key="3">
    <source>
        <dbReference type="SAM" id="MobiDB-lite"/>
    </source>
</evidence>
<accession>A0A1B6EFA1</accession>
<feature type="domain" description="HTH OST-type" evidence="4">
    <location>
        <begin position="906"/>
        <end position="980"/>
    </location>
</feature>
<dbReference type="GO" id="GO:0005777">
    <property type="term" value="C:peroxisome"/>
    <property type="evidence" value="ECO:0007669"/>
    <property type="project" value="InterPro"/>
</dbReference>
<evidence type="ECO:0000256" key="1">
    <source>
        <dbReference type="ARBA" id="ARBA00022737"/>
    </source>
</evidence>
<organism evidence="5">
    <name type="scientific">Clastoptera arizonana</name>
    <name type="common">Arizona spittle bug</name>
    <dbReference type="NCBI Taxonomy" id="38151"/>
    <lineage>
        <taxon>Eukaryota</taxon>
        <taxon>Metazoa</taxon>
        <taxon>Ecdysozoa</taxon>
        <taxon>Arthropoda</taxon>
        <taxon>Hexapoda</taxon>
        <taxon>Insecta</taxon>
        <taxon>Pterygota</taxon>
        <taxon>Neoptera</taxon>
        <taxon>Paraneoptera</taxon>
        <taxon>Hemiptera</taxon>
        <taxon>Auchenorrhyncha</taxon>
        <taxon>Cercopoidea</taxon>
        <taxon>Clastopteridae</taxon>
        <taxon>Clastoptera</taxon>
    </lineage>
</organism>
<proteinExistence type="predicted"/>
<dbReference type="CDD" id="cd08824">
    <property type="entry name" value="LOTUS"/>
    <property type="match status" value="1"/>
</dbReference>
<dbReference type="Pfam" id="PF11608">
    <property type="entry name" value="RRM_MARF1"/>
    <property type="match status" value="1"/>
</dbReference>
<dbReference type="Pfam" id="PF12872">
    <property type="entry name" value="OST-HTH"/>
    <property type="match status" value="3"/>
</dbReference>
<dbReference type="GO" id="GO:1905762">
    <property type="term" value="F:CCR4-NOT complex binding"/>
    <property type="evidence" value="ECO:0007669"/>
    <property type="project" value="TreeGrafter"/>
</dbReference>
<dbReference type="GO" id="GO:0004540">
    <property type="term" value="F:RNA nuclease activity"/>
    <property type="evidence" value="ECO:0007669"/>
    <property type="project" value="InterPro"/>
</dbReference>
<dbReference type="InterPro" id="IPR012677">
    <property type="entry name" value="Nucleotide-bd_a/b_plait_sf"/>
</dbReference>
<dbReference type="PANTHER" id="PTHR14379:SF3">
    <property type="entry name" value="MEIOSIS REGULATOR AND MRNA STABILITY FACTOR 1"/>
    <property type="match status" value="1"/>
</dbReference>
<reference evidence="5" key="1">
    <citation type="submission" date="2015-12" db="EMBL/GenBank/DDBJ databases">
        <title>De novo transcriptome assembly of four potential Pierce s Disease insect vectors from Arizona vineyards.</title>
        <authorList>
            <person name="Tassone E.E."/>
        </authorList>
    </citation>
    <scope>NUCLEOTIDE SEQUENCE</scope>
</reference>
<evidence type="ECO:0000259" key="4">
    <source>
        <dbReference type="PROSITE" id="PS51644"/>
    </source>
</evidence>
<dbReference type="Gene3D" id="3.30.420.610">
    <property type="entry name" value="LOTUS domain-like"/>
    <property type="match status" value="2"/>
</dbReference>
<dbReference type="Gene3D" id="3.40.50.1010">
    <property type="entry name" value="5'-nuclease"/>
    <property type="match status" value="1"/>
</dbReference>
<gene>
    <name evidence="5" type="ORF">g.29717</name>
</gene>
<dbReference type="InterPro" id="IPR021139">
    <property type="entry name" value="NYN"/>
</dbReference>